<dbReference type="AlphaFoldDB" id="A0A4Q2RLI7"/>
<keyword evidence="4" id="KW-1185">Reference proteome</keyword>
<dbReference type="Pfam" id="PF04940">
    <property type="entry name" value="BLUF"/>
    <property type="match status" value="1"/>
</dbReference>
<proteinExistence type="predicted"/>
<dbReference type="GO" id="GO:0071949">
    <property type="term" value="F:FAD binding"/>
    <property type="evidence" value="ECO:0007669"/>
    <property type="project" value="InterPro"/>
</dbReference>
<dbReference type="EMBL" id="SDWS01000007">
    <property type="protein sequence ID" value="RYB89328.1"/>
    <property type="molecule type" value="Genomic_DNA"/>
</dbReference>
<sequence length="172" mass="18525">MTASRRPAGWPGTPGEATRASAGSGRSILTDATSLISLTYTSAATRLLSVGELVELIEQIRSRNERLGVTGLLLYSGGNVIQTLEGTADAVDAVFESIRTDPRHGDIHVVDRSEVEERSFATWSMGFRNVSGREVAQLQDFGAFARESVGRDLSAHAASAFELLEKFRVGVR</sequence>
<dbReference type="SMART" id="SM01034">
    <property type="entry name" value="BLUF"/>
    <property type="match status" value="1"/>
</dbReference>
<accession>A0A4Q2RLI7</accession>
<name>A0A4Q2RLI7_9ACTN</name>
<comment type="caution">
    <text evidence="3">The sequence shown here is derived from an EMBL/GenBank/DDBJ whole genome shotgun (WGS) entry which is preliminary data.</text>
</comment>
<evidence type="ECO:0000313" key="4">
    <source>
        <dbReference type="Proteomes" id="UP000291838"/>
    </source>
</evidence>
<evidence type="ECO:0000313" key="3">
    <source>
        <dbReference type="EMBL" id="RYB89328.1"/>
    </source>
</evidence>
<dbReference type="Gene3D" id="3.30.70.100">
    <property type="match status" value="1"/>
</dbReference>
<gene>
    <name evidence="3" type="ORF">EUA06_15175</name>
</gene>
<dbReference type="OrthoDB" id="196105at2"/>
<evidence type="ECO:0000256" key="1">
    <source>
        <dbReference type="SAM" id="MobiDB-lite"/>
    </source>
</evidence>
<dbReference type="Proteomes" id="UP000291838">
    <property type="component" value="Unassembled WGS sequence"/>
</dbReference>
<feature type="domain" description="BLUF" evidence="2">
    <location>
        <begin position="35"/>
        <end position="126"/>
    </location>
</feature>
<organism evidence="3 4">
    <name type="scientific">Nocardioides glacieisoli</name>
    <dbReference type="NCBI Taxonomy" id="1168730"/>
    <lineage>
        <taxon>Bacteria</taxon>
        <taxon>Bacillati</taxon>
        <taxon>Actinomycetota</taxon>
        <taxon>Actinomycetes</taxon>
        <taxon>Propionibacteriales</taxon>
        <taxon>Nocardioidaceae</taxon>
        <taxon>Nocardioides</taxon>
    </lineage>
</organism>
<protein>
    <submittedName>
        <fullName evidence="3">BLUF domain-containing protein</fullName>
    </submittedName>
</protein>
<dbReference type="SUPFAM" id="SSF54975">
    <property type="entry name" value="Acylphosphatase/BLUF domain-like"/>
    <property type="match status" value="1"/>
</dbReference>
<reference evidence="3 4" key="1">
    <citation type="submission" date="2019-01" db="EMBL/GenBank/DDBJ databases">
        <title>Novel species of Nocardioides.</title>
        <authorList>
            <person name="Liu Q."/>
            <person name="Xin Y.-H."/>
        </authorList>
    </citation>
    <scope>NUCLEOTIDE SEQUENCE [LARGE SCALE GENOMIC DNA]</scope>
    <source>
        <strain evidence="3 4">HLT3-15</strain>
    </source>
</reference>
<dbReference type="InterPro" id="IPR036046">
    <property type="entry name" value="Acylphosphatase-like_dom_sf"/>
</dbReference>
<evidence type="ECO:0000259" key="2">
    <source>
        <dbReference type="PROSITE" id="PS50925"/>
    </source>
</evidence>
<dbReference type="PROSITE" id="PS50925">
    <property type="entry name" value="BLUF"/>
    <property type="match status" value="1"/>
</dbReference>
<dbReference type="InterPro" id="IPR007024">
    <property type="entry name" value="BLUF_domain"/>
</dbReference>
<dbReference type="GO" id="GO:0009882">
    <property type="term" value="F:blue light photoreceptor activity"/>
    <property type="evidence" value="ECO:0007669"/>
    <property type="project" value="InterPro"/>
</dbReference>
<feature type="region of interest" description="Disordered" evidence="1">
    <location>
        <begin position="1"/>
        <end position="25"/>
    </location>
</feature>